<dbReference type="PANTHER" id="PTHR43520:SF8">
    <property type="entry name" value="P-TYPE CU(+) TRANSPORTER"/>
    <property type="match status" value="1"/>
</dbReference>
<dbReference type="PANTHER" id="PTHR43520">
    <property type="entry name" value="ATP7, ISOFORM B"/>
    <property type="match status" value="1"/>
</dbReference>
<dbReference type="FunFam" id="3.30.70.100:FF:000005">
    <property type="entry name" value="Copper-exporting P-type ATPase A"/>
    <property type="match status" value="1"/>
</dbReference>
<proteinExistence type="inferred from homology"/>
<dbReference type="InterPro" id="IPR044492">
    <property type="entry name" value="P_typ_ATPase_HD_dom"/>
</dbReference>
<dbReference type="Pfam" id="PF00122">
    <property type="entry name" value="E1-E2_ATPase"/>
    <property type="match status" value="1"/>
</dbReference>
<feature type="transmembrane region" description="Helical" evidence="20">
    <location>
        <begin position="417"/>
        <end position="435"/>
    </location>
</feature>
<feature type="transmembrane region" description="Helical" evidence="20">
    <location>
        <begin position="235"/>
        <end position="254"/>
    </location>
</feature>
<evidence type="ECO:0000256" key="7">
    <source>
        <dbReference type="ARBA" id="ARBA00022692"/>
    </source>
</evidence>
<evidence type="ECO:0000313" key="22">
    <source>
        <dbReference type="EMBL" id="AOW80337.1"/>
    </source>
</evidence>
<gene>
    <name evidence="22" type="primary">copB</name>
    <name evidence="22" type="ORF">HTSR_1157</name>
</gene>
<evidence type="ECO:0000256" key="4">
    <source>
        <dbReference type="ARBA" id="ARBA00022448"/>
    </source>
</evidence>
<keyword evidence="17" id="KW-0406">Ion transport</keyword>
<keyword evidence="16" id="KW-0186">Copper</keyword>
<evidence type="ECO:0000256" key="10">
    <source>
        <dbReference type="ARBA" id="ARBA00022741"/>
    </source>
</evidence>
<keyword evidence="14" id="KW-1278">Translocase</keyword>
<keyword evidence="9" id="KW-0677">Repeat</keyword>
<accession>A0A1D8S4R1</accession>
<comment type="similarity">
    <text evidence="2">Belongs to the cation transport ATPase (P-type) (TC 3.A.3) family. Type IB subfamily.</text>
</comment>
<dbReference type="PROSITE" id="PS00154">
    <property type="entry name" value="ATPASE_E1_E2"/>
    <property type="match status" value="1"/>
</dbReference>
<dbReference type="FunFam" id="3.40.50.1000:FF:000144">
    <property type="entry name" value="copper-transporting ATPase 1 isoform X2"/>
    <property type="match status" value="1"/>
</dbReference>
<feature type="domain" description="HMA" evidence="21">
    <location>
        <begin position="2"/>
        <end position="68"/>
    </location>
</feature>
<dbReference type="GO" id="GO:0005507">
    <property type="term" value="F:copper ion binding"/>
    <property type="evidence" value="ECO:0007669"/>
    <property type="project" value="InterPro"/>
</dbReference>
<dbReference type="InterPro" id="IPR017969">
    <property type="entry name" value="Heavy-metal-associated_CS"/>
</dbReference>
<dbReference type="NCBIfam" id="TIGR01494">
    <property type="entry name" value="ATPase_P-type"/>
    <property type="match status" value="2"/>
</dbReference>
<dbReference type="EMBL" id="CP016070">
    <property type="protein sequence ID" value="AOW80337.1"/>
    <property type="molecule type" value="Genomic_DNA"/>
</dbReference>
<dbReference type="GO" id="GO:0005524">
    <property type="term" value="F:ATP binding"/>
    <property type="evidence" value="ECO:0007669"/>
    <property type="project" value="UniProtKB-KW"/>
</dbReference>
<evidence type="ECO:0000256" key="14">
    <source>
        <dbReference type="ARBA" id="ARBA00022967"/>
    </source>
</evidence>
<dbReference type="CDD" id="cd02094">
    <property type="entry name" value="P-type_ATPase_Cu-like"/>
    <property type="match status" value="1"/>
</dbReference>
<dbReference type="InterPro" id="IPR001757">
    <property type="entry name" value="P_typ_ATPase"/>
</dbReference>
<evidence type="ECO:0000256" key="16">
    <source>
        <dbReference type="ARBA" id="ARBA00023008"/>
    </source>
</evidence>
<dbReference type="GO" id="GO:0140581">
    <property type="term" value="F:P-type monovalent copper transporter activity"/>
    <property type="evidence" value="ECO:0007669"/>
    <property type="project" value="UniProtKB-EC"/>
</dbReference>
<dbReference type="InterPro" id="IPR059000">
    <property type="entry name" value="ATPase_P-type_domA"/>
</dbReference>
<dbReference type="STRING" id="1873524.HSR6_1192"/>
<dbReference type="EC" id="7.2.2.8" evidence="3"/>
<feature type="domain" description="HMA" evidence="21">
    <location>
        <begin position="70"/>
        <end position="136"/>
    </location>
</feature>
<dbReference type="SFLD" id="SFLDS00003">
    <property type="entry name" value="Haloacid_Dehalogenase"/>
    <property type="match status" value="1"/>
</dbReference>
<evidence type="ECO:0000313" key="23">
    <source>
        <dbReference type="Proteomes" id="UP000185608"/>
    </source>
</evidence>
<reference evidence="22 23" key="1">
    <citation type="submission" date="2016-06" db="EMBL/GenBank/DDBJ databases">
        <title>Discovery of anaerobic lithoheterotrophic haloarchaeon capable of sulfur respiration by hydrogen and formate.</title>
        <authorList>
            <person name="Sorokin D.Y."/>
            <person name="Kublanov I.V."/>
            <person name="Roman P."/>
            <person name="Sinninghe Damste J.S."/>
            <person name="Golyshin P.N."/>
            <person name="Rojo D."/>
            <person name="Ciordia S."/>
            <person name="Mena Md.C."/>
            <person name="Ferrer M."/>
            <person name="Smedile F."/>
            <person name="Messina E."/>
            <person name="La Cono V."/>
            <person name="Yakimov M.M."/>
        </authorList>
    </citation>
    <scope>NUCLEOTIDE SEQUENCE [LARGE SCALE GENOMIC DNA]</scope>
    <source>
        <strain evidence="22 23">HTSR1</strain>
    </source>
</reference>
<keyword evidence="12" id="KW-0067">ATP-binding</keyword>
<sequence length="854" mass="89524">MLTERLSVRGMTCANCASTVTSALESLDGVASADVNAATEEARVEYDPEGVSLSAIYEAIEDAGYEGVTDRLRIDVADMHCANCAETIASSLEGMAGVLSAEVNYATDDATVTYNPATVTQADLFDGIEAAGYSPVRPSGDEEESGESASDAARNQEITKQLRLVAFGAAFSIPLLLMMAGELFAPGSFPESILGVPMGWIAFGLATPVQVVLGREFYRNSYTALFRNRTANMDVLIALGSTTAYGYSVAVLLGAIPGGLYFDSAALILLFITLGNYLEARSKGQAGDAMRELLEMEAETATLIAPDGTEREVDRTEVQVGDILKVRPGERVPTDGEVIGGESAVDESMVTGESVPVERGPGDEVLGGTINENGVLRVRATRVGEDSTVQRIVELVREAQSRQPDVQRLADRISAHFVPAVIINALIWGGLWFLFPQQLAGFVEMLPIWGLIAGGPAIVGGTVGTFEFAIVVFASAVLIACPCALGLATPAATMVGTAIGARNGVLFAGGDVLERVRDVQTVIFDKTGTLTEGSMAVSDVIVPETRADGGLLTEQSIDQDELLRLAASAESGSEHPIAQAIVSAAADRDLDVGEPETFENEPGRGITATVDGRELHLGNRKLLQEAGIELGALGDQLTELEAAGKTGIVVAVDGQVAGIVATADTVKESAKAAVEQLQDRGIDVWMLTGDNERTARSVAEAVGIPPANIRAEVLPAEKASVVREIQDASGDAMMVGDGVNDAPALTEAAVGAAIGSGTDVAIEAGDVTLVRDDPLDVLKAIRLSVATLRKIRQNLFWALGYNTVMIPLASLGLLQPVAAAAAMASSSVSVLTNSLTFRNYTPDHDYELLGRLRR</sequence>
<evidence type="ECO:0000256" key="13">
    <source>
        <dbReference type="ARBA" id="ARBA00022842"/>
    </source>
</evidence>
<dbReference type="FunFam" id="2.70.150.10:FF:000002">
    <property type="entry name" value="Copper-transporting ATPase 1, putative"/>
    <property type="match status" value="1"/>
</dbReference>
<evidence type="ECO:0000256" key="8">
    <source>
        <dbReference type="ARBA" id="ARBA00022723"/>
    </source>
</evidence>
<keyword evidence="10" id="KW-0547">Nucleotide-binding</keyword>
<dbReference type="PROSITE" id="PS01047">
    <property type="entry name" value="HMA_1"/>
    <property type="match status" value="1"/>
</dbReference>
<dbReference type="InterPro" id="IPR006122">
    <property type="entry name" value="HMA_Cu_ion-bd"/>
</dbReference>
<name>A0A1D8S4R1_9EURY</name>
<dbReference type="Gene3D" id="3.40.50.1000">
    <property type="entry name" value="HAD superfamily/HAD-like"/>
    <property type="match status" value="1"/>
</dbReference>
<keyword evidence="22" id="KW-0378">Hydrolase</keyword>
<evidence type="ECO:0000256" key="12">
    <source>
        <dbReference type="ARBA" id="ARBA00022840"/>
    </source>
</evidence>
<evidence type="ECO:0000256" key="5">
    <source>
        <dbReference type="ARBA" id="ARBA00022475"/>
    </source>
</evidence>
<keyword evidence="11" id="KW-0187">Copper transport</keyword>
<evidence type="ECO:0000256" key="17">
    <source>
        <dbReference type="ARBA" id="ARBA00023065"/>
    </source>
</evidence>
<evidence type="ECO:0000256" key="19">
    <source>
        <dbReference type="SAM" id="MobiDB-lite"/>
    </source>
</evidence>
<dbReference type="Gene3D" id="3.30.70.100">
    <property type="match status" value="2"/>
</dbReference>
<dbReference type="PROSITE" id="PS50846">
    <property type="entry name" value="HMA_2"/>
    <property type="match status" value="2"/>
</dbReference>
<keyword evidence="18 20" id="KW-0472">Membrane</keyword>
<dbReference type="PRINTS" id="PR00119">
    <property type="entry name" value="CATATPASE"/>
</dbReference>
<dbReference type="PATRIC" id="fig|1855411.3.peg.1156"/>
<dbReference type="SFLD" id="SFLDF00027">
    <property type="entry name" value="p-type_atpase"/>
    <property type="match status" value="1"/>
</dbReference>
<evidence type="ECO:0000256" key="9">
    <source>
        <dbReference type="ARBA" id="ARBA00022737"/>
    </source>
</evidence>
<keyword evidence="15 20" id="KW-1133">Transmembrane helix</keyword>
<evidence type="ECO:0000256" key="15">
    <source>
        <dbReference type="ARBA" id="ARBA00022989"/>
    </source>
</evidence>
<dbReference type="InterPro" id="IPR027256">
    <property type="entry name" value="P-typ_ATPase_IB"/>
</dbReference>
<evidence type="ECO:0000256" key="11">
    <source>
        <dbReference type="ARBA" id="ARBA00022796"/>
    </source>
</evidence>
<dbReference type="InterPro" id="IPR008250">
    <property type="entry name" value="ATPase_P-typ_transduc_dom_A_sf"/>
</dbReference>
<dbReference type="GO" id="GO:0043682">
    <property type="term" value="F:P-type divalent copper transporter activity"/>
    <property type="evidence" value="ECO:0007669"/>
    <property type="project" value="TreeGrafter"/>
</dbReference>
<organism evidence="22 23">
    <name type="scientific">Halodesulfurarchaeum formicicum</name>
    <dbReference type="NCBI Taxonomy" id="1873524"/>
    <lineage>
        <taxon>Archaea</taxon>
        <taxon>Methanobacteriati</taxon>
        <taxon>Methanobacteriota</taxon>
        <taxon>Stenosarchaea group</taxon>
        <taxon>Halobacteria</taxon>
        <taxon>Halobacteriales</taxon>
        <taxon>Halobacteriaceae</taxon>
        <taxon>Halodesulfurarchaeum</taxon>
    </lineage>
</organism>
<keyword evidence="7 20" id="KW-0812">Transmembrane</keyword>
<dbReference type="InterPro" id="IPR006121">
    <property type="entry name" value="HMA_dom"/>
</dbReference>
<keyword evidence="6" id="KW-0597">Phosphoprotein</keyword>
<evidence type="ECO:0000256" key="2">
    <source>
        <dbReference type="ARBA" id="ARBA00006024"/>
    </source>
</evidence>
<feature type="transmembrane region" description="Helical" evidence="20">
    <location>
        <begin position="468"/>
        <end position="488"/>
    </location>
</feature>
<evidence type="ECO:0000256" key="6">
    <source>
        <dbReference type="ARBA" id="ARBA00022553"/>
    </source>
</evidence>
<dbReference type="SUPFAM" id="SSF56784">
    <property type="entry name" value="HAD-like"/>
    <property type="match status" value="1"/>
</dbReference>
<evidence type="ECO:0000256" key="18">
    <source>
        <dbReference type="ARBA" id="ARBA00023136"/>
    </source>
</evidence>
<dbReference type="Gene3D" id="3.40.1110.10">
    <property type="entry name" value="Calcium-transporting ATPase, cytoplasmic domain N"/>
    <property type="match status" value="1"/>
</dbReference>
<dbReference type="Pfam" id="PF00702">
    <property type="entry name" value="Hydrolase"/>
    <property type="match status" value="1"/>
</dbReference>
<dbReference type="SUPFAM" id="SSF55008">
    <property type="entry name" value="HMA, heavy metal-associated domain"/>
    <property type="match status" value="2"/>
</dbReference>
<dbReference type="InterPro" id="IPR023299">
    <property type="entry name" value="ATPase_P-typ_cyto_dom_N"/>
</dbReference>
<keyword evidence="4" id="KW-0813">Transport</keyword>
<evidence type="ECO:0000259" key="21">
    <source>
        <dbReference type="PROSITE" id="PS50846"/>
    </source>
</evidence>
<dbReference type="SFLD" id="SFLDG00002">
    <property type="entry name" value="C1.7:_P-type_atpase_like"/>
    <property type="match status" value="1"/>
</dbReference>
<dbReference type="NCBIfam" id="TIGR01525">
    <property type="entry name" value="ATPase-IB_hvy"/>
    <property type="match status" value="1"/>
</dbReference>
<dbReference type="InterPro" id="IPR023214">
    <property type="entry name" value="HAD_sf"/>
</dbReference>
<dbReference type="RefSeq" id="WP_099092256.1">
    <property type="nucleotide sequence ID" value="NZ_CP016070.1"/>
</dbReference>
<evidence type="ECO:0000256" key="1">
    <source>
        <dbReference type="ARBA" id="ARBA00004651"/>
    </source>
</evidence>
<dbReference type="CDD" id="cd00371">
    <property type="entry name" value="HMA"/>
    <property type="match status" value="2"/>
</dbReference>
<dbReference type="InterPro" id="IPR036412">
    <property type="entry name" value="HAD-like_sf"/>
</dbReference>
<dbReference type="KEGG" id="halh:HTSR_1157"/>
<dbReference type="InterPro" id="IPR036163">
    <property type="entry name" value="HMA_dom_sf"/>
</dbReference>
<dbReference type="SUPFAM" id="SSF81653">
    <property type="entry name" value="Calcium ATPase, transduction domain A"/>
    <property type="match status" value="1"/>
</dbReference>
<evidence type="ECO:0000256" key="20">
    <source>
        <dbReference type="SAM" id="Phobius"/>
    </source>
</evidence>
<dbReference type="AlphaFoldDB" id="A0A1D8S4R1"/>
<keyword evidence="5" id="KW-1003">Cell membrane</keyword>
<feature type="transmembrane region" description="Helical" evidence="20">
    <location>
        <begin position="193"/>
        <end position="214"/>
    </location>
</feature>
<dbReference type="Gene3D" id="2.70.150.10">
    <property type="entry name" value="Calcium-transporting ATPase, cytoplasmic transduction domain A"/>
    <property type="match status" value="1"/>
</dbReference>
<dbReference type="Proteomes" id="UP000185608">
    <property type="component" value="Chromosome"/>
</dbReference>
<dbReference type="GO" id="GO:0055070">
    <property type="term" value="P:copper ion homeostasis"/>
    <property type="evidence" value="ECO:0007669"/>
    <property type="project" value="TreeGrafter"/>
</dbReference>
<protein>
    <recommendedName>
        <fullName evidence="3">P-type Cu(+) transporter</fullName>
        <ecNumber evidence="3">7.2.2.8</ecNumber>
    </recommendedName>
</protein>
<dbReference type="GO" id="GO:0016887">
    <property type="term" value="F:ATP hydrolysis activity"/>
    <property type="evidence" value="ECO:0007669"/>
    <property type="project" value="InterPro"/>
</dbReference>
<keyword evidence="13" id="KW-0460">Magnesium</keyword>
<dbReference type="InterPro" id="IPR018303">
    <property type="entry name" value="ATPase_P-typ_P_site"/>
</dbReference>
<dbReference type="Pfam" id="PF00403">
    <property type="entry name" value="HMA"/>
    <property type="match status" value="2"/>
</dbReference>
<feature type="region of interest" description="Disordered" evidence="19">
    <location>
        <begin position="133"/>
        <end position="153"/>
    </location>
</feature>
<comment type="subcellular location">
    <subcellularLocation>
        <location evidence="1">Cell membrane</location>
        <topology evidence="1">Multi-pass membrane protein</topology>
    </subcellularLocation>
</comment>
<feature type="transmembrane region" description="Helical" evidence="20">
    <location>
        <begin position="260"/>
        <end position="278"/>
    </location>
</feature>
<dbReference type="PRINTS" id="PR00941">
    <property type="entry name" value="CDATPASE"/>
</dbReference>
<feature type="transmembrane region" description="Helical" evidence="20">
    <location>
        <begin position="441"/>
        <end position="461"/>
    </location>
</feature>
<dbReference type="NCBIfam" id="TIGR00003">
    <property type="entry name" value="copper ion binding protein"/>
    <property type="match status" value="1"/>
</dbReference>
<dbReference type="GeneID" id="29829153"/>
<evidence type="ECO:0000256" key="3">
    <source>
        <dbReference type="ARBA" id="ARBA00012517"/>
    </source>
</evidence>
<keyword evidence="8" id="KW-0479">Metal-binding</keyword>
<feature type="transmembrane region" description="Helical" evidence="20">
    <location>
        <begin position="164"/>
        <end position="181"/>
    </location>
</feature>
<dbReference type="GO" id="GO:0005886">
    <property type="term" value="C:plasma membrane"/>
    <property type="evidence" value="ECO:0007669"/>
    <property type="project" value="UniProtKB-SubCell"/>
</dbReference>